<dbReference type="GO" id="GO:0006783">
    <property type="term" value="P:heme biosynthetic process"/>
    <property type="evidence" value="ECO:0007669"/>
    <property type="project" value="TreeGrafter"/>
</dbReference>
<dbReference type="Pfam" id="PF12641">
    <property type="entry name" value="Flavodoxin_3"/>
    <property type="match status" value="1"/>
</dbReference>
<sequence length="166" mass="18188">MKTLVTYSTLTGNTKKVAEAVFEAVSGEKEIMDIKSIKETDGYDRILVGYWVDKGDANEEAKKFMETLKNKKVGTFGTLGAYPDSEHAQKCVEKISEALKANGNTVVAEFICQGAIDPKIIETMRKMGSNGPHAPTPEREARWAEAAKHPNEADFSAAKDVFGKLD</sequence>
<dbReference type="InterPro" id="IPR029039">
    <property type="entry name" value="Flavoprotein-like_sf"/>
</dbReference>
<proteinExistence type="predicted"/>
<dbReference type="InterPro" id="IPR052200">
    <property type="entry name" value="Protoporphyrinogen_IX_DH"/>
</dbReference>
<evidence type="ECO:0000313" key="2">
    <source>
        <dbReference type="EMBL" id="ACZ07462.1"/>
    </source>
</evidence>
<reference evidence="2 3" key="2">
    <citation type="journal article" date="2010" name="Stand. Genomic Sci.">
        <title>Complete genome sequence of Sebaldella termitidis type strain (NCTC 11300).</title>
        <authorList>
            <person name="Harmon-Smith M."/>
            <person name="Celia L."/>
            <person name="Chertkov O."/>
            <person name="Lapidus A."/>
            <person name="Copeland A."/>
            <person name="Glavina Del Rio T."/>
            <person name="Nolan M."/>
            <person name="Lucas S."/>
            <person name="Tice H."/>
            <person name="Cheng J.F."/>
            <person name="Han C."/>
            <person name="Detter J.C."/>
            <person name="Bruce D."/>
            <person name="Goodwin L."/>
            <person name="Pitluck S."/>
            <person name="Pati A."/>
            <person name="Liolios K."/>
            <person name="Ivanova N."/>
            <person name="Mavromatis K."/>
            <person name="Mikhailova N."/>
            <person name="Chen A."/>
            <person name="Palaniappan K."/>
            <person name="Land M."/>
            <person name="Hauser L."/>
            <person name="Chang Y.J."/>
            <person name="Jeffries C.D."/>
            <person name="Brettin T."/>
            <person name="Goker M."/>
            <person name="Beck B."/>
            <person name="Bristow J."/>
            <person name="Eisen J.A."/>
            <person name="Markowitz V."/>
            <person name="Hugenholtz P."/>
            <person name="Kyrpides N.C."/>
            <person name="Klenk H.P."/>
            <person name="Chen F."/>
        </authorList>
    </citation>
    <scope>NUCLEOTIDE SEQUENCE [LARGE SCALE GENOMIC DNA]</scope>
    <source>
        <strain evidence="3">ATCC 33386 / NCTC 11300</strain>
    </source>
</reference>
<dbReference type="PROSITE" id="PS50902">
    <property type="entry name" value="FLAVODOXIN_LIKE"/>
    <property type="match status" value="1"/>
</dbReference>
<keyword evidence="3" id="KW-1185">Reference proteome</keyword>
<dbReference type="GO" id="GO:0070819">
    <property type="term" value="F:menaquinone-dependent protoporphyrinogen oxidase activity"/>
    <property type="evidence" value="ECO:0007669"/>
    <property type="project" value="TreeGrafter"/>
</dbReference>
<dbReference type="AlphaFoldDB" id="D1ANY8"/>
<dbReference type="Proteomes" id="UP000000845">
    <property type="component" value="Chromosome"/>
</dbReference>
<reference evidence="3" key="1">
    <citation type="submission" date="2009-09" db="EMBL/GenBank/DDBJ databases">
        <title>The complete chromosome of Sebaldella termitidis ATCC 33386.</title>
        <authorList>
            <consortium name="US DOE Joint Genome Institute (JGI-PGF)"/>
            <person name="Lucas S."/>
            <person name="Copeland A."/>
            <person name="Lapidus A."/>
            <person name="Glavina del Rio T."/>
            <person name="Dalin E."/>
            <person name="Tice H."/>
            <person name="Bruce D."/>
            <person name="Goodwin L."/>
            <person name="Pitluck S."/>
            <person name="Kyrpides N."/>
            <person name="Mavromatis K."/>
            <person name="Ivanova N."/>
            <person name="Mikhailova N."/>
            <person name="Sims D."/>
            <person name="Meincke L."/>
            <person name="Brettin T."/>
            <person name="Detter J.C."/>
            <person name="Han C."/>
            <person name="Larimer F."/>
            <person name="Land M."/>
            <person name="Hauser L."/>
            <person name="Markowitz V."/>
            <person name="Cheng J.F."/>
            <person name="Hugenholtz P."/>
            <person name="Woyke T."/>
            <person name="Wu D."/>
            <person name="Eisen J.A."/>
        </authorList>
    </citation>
    <scope>NUCLEOTIDE SEQUENCE [LARGE SCALE GENOMIC DNA]</scope>
    <source>
        <strain evidence="3">ATCC 33386 / NCTC 11300</strain>
    </source>
</reference>
<name>D1ANY8_SEBTE</name>
<dbReference type="KEGG" id="str:Sterm_0589"/>
<dbReference type="EMBL" id="CP001739">
    <property type="protein sequence ID" value="ACZ07462.1"/>
    <property type="molecule type" value="Genomic_DNA"/>
</dbReference>
<dbReference type="PANTHER" id="PTHR38030">
    <property type="entry name" value="PROTOPORPHYRINOGEN IX DEHYDROGENASE [MENAQUINONE]"/>
    <property type="match status" value="1"/>
</dbReference>
<evidence type="ECO:0000313" key="3">
    <source>
        <dbReference type="Proteomes" id="UP000000845"/>
    </source>
</evidence>
<protein>
    <submittedName>
        <fullName evidence="2">Flavodoxin family protein</fullName>
    </submittedName>
</protein>
<dbReference type="eggNOG" id="COG0716">
    <property type="taxonomic scope" value="Bacteria"/>
</dbReference>
<dbReference type="Gene3D" id="3.40.50.360">
    <property type="match status" value="1"/>
</dbReference>
<dbReference type="RefSeq" id="WP_012860058.1">
    <property type="nucleotide sequence ID" value="NC_013517.1"/>
</dbReference>
<dbReference type="InterPro" id="IPR008254">
    <property type="entry name" value="Flavodoxin/NO_synth"/>
</dbReference>
<dbReference type="PANTHER" id="PTHR38030:SF2">
    <property type="entry name" value="PROTOPORPHYRINOGEN IX DEHYDROGENASE [QUINONE]"/>
    <property type="match status" value="1"/>
</dbReference>
<gene>
    <name evidence="2" type="ordered locus">Sterm_0589</name>
</gene>
<dbReference type="GO" id="GO:0010181">
    <property type="term" value="F:FMN binding"/>
    <property type="evidence" value="ECO:0007669"/>
    <property type="project" value="InterPro"/>
</dbReference>
<feature type="domain" description="Flavodoxin-like" evidence="1">
    <location>
        <begin position="3"/>
        <end position="148"/>
    </location>
</feature>
<dbReference type="SUPFAM" id="SSF52218">
    <property type="entry name" value="Flavoproteins"/>
    <property type="match status" value="1"/>
</dbReference>
<dbReference type="STRING" id="526218.Sterm_0589"/>
<accession>D1ANY8</accession>
<dbReference type="HOGENOM" id="CLU_098259_1_0_0"/>
<evidence type="ECO:0000259" key="1">
    <source>
        <dbReference type="PROSITE" id="PS50902"/>
    </source>
</evidence>
<organism evidence="2 3">
    <name type="scientific">Sebaldella termitidis (strain ATCC 33386 / NCTC 11300)</name>
    <dbReference type="NCBI Taxonomy" id="526218"/>
    <lineage>
        <taxon>Bacteria</taxon>
        <taxon>Fusobacteriati</taxon>
        <taxon>Fusobacteriota</taxon>
        <taxon>Fusobacteriia</taxon>
        <taxon>Fusobacteriales</taxon>
        <taxon>Leptotrichiaceae</taxon>
        <taxon>Sebaldella</taxon>
    </lineage>
</organism>